<dbReference type="EMBL" id="BMMK01000004">
    <property type="protein sequence ID" value="GGM43205.1"/>
    <property type="molecule type" value="Genomic_DNA"/>
</dbReference>
<evidence type="ECO:0000313" key="4">
    <source>
        <dbReference type="Proteomes" id="UP000637578"/>
    </source>
</evidence>
<reference evidence="3" key="1">
    <citation type="journal article" date="2014" name="Int. J. Syst. Evol. Microbiol.">
        <title>Complete genome sequence of Corynebacterium casei LMG S-19264T (=DSM 44701T), isolated from a smear-ripened cheese.</title>
        <authorList>
            <consortium name="US DOE Joint Genome Institute (JGI-PGF)"/>
            <person name="Walter F."/>
            <person name="Albersmeier A."/>
            <person name="Kalinowski J."/>
            <person name="Ruckert C."/>
        </authorList>
    </citation>
    <scope>NUCLEOTIDE SEQUENCE</scope>
    <source>
        <strain evidence="3">CGMCC 4.5737</strain>
    </source>
</reference>
<gene>
    <name evidence="3" type="ORF">GCM10012275_12710</name>
</gene>
<evidence type="ECO:0000256" key="2">
    <source>
        <dbReference type="SAM" id="Phobius"/>
    </source>
</evidence>
<protein>
    <recommendedName>
        <fullName evidence="5">DUF2530 domain-containing protein</fullName>
    </recommendedName>
</protein>
<evidence type="ECO:0008006" key="5">
    <source>
        <dbReference type="Google" id="ProtNLM"/>
    </source>
</evidence>
<keyword evidence="2" id="KW-1133">Transmembrane helix</keyword>
<feature type="transmembrane region" description="Helical" evidence="2">
    <location>
        <begin position="67"/>
        <end position="88"/>
    </location>
</feature>
<evidence type="ECO:0000313" key="3">
    <source>
        <dbReference type="EMBL" id="GGM43205.1"/>
    </source>
</evidence>
<feature type="region of interest" description="Disordered" evidence="1">
    <location>
        <begin position="1"/>
        <end position="23"/>
    </location>
</feature>
<feature type="transmembrane region" description="Helical" evidence="2">
    <location>
        <begin position="39"/>
        <end position="61"/>
    </location>
</feature>
<dbReference type="Proteomes" id="UP000637578">
    <property type="component" value="Unassembled WGS sequence"/>
</dbReference>
<keyword evidence="2" id="KW-0472">Membrane</keyword>
<keyword evidence="2" id="KW-0812">Transmembrane</keyword>
<reference evidence="3" key="2">
    <citation type="submission" date="2020-09" db="EMBL/GenBank/DDBJ databases">
        <authorList>
            <person name="Sun Q."/>
            <person name="Zhou Y."/>
        </authorList>
    </citation>
    <scope>NUCLEOTIDE SEQUENCE</scope>
    <source>
        <strain evidence="3">CGMCC 4.5737</strain>
    </source>
</reference>
<name>A0A8J3FUF7_9PSEU</name>
<organism evidence="3 4">
    <name type="scientific">Longimycelium tulufanense</name>
    <dbReference type="NCBI Taxonomy" id="907463"/>
    <lineage>
        <taxon>Bacteria</taxon>
        <taxon>Bacillati</taxon>
        <taxon>Actinomycetota</taxon>
        <taxon>Actinomycetes</taxon>
        <taxon>Pseudonocardiales</taxon>
        <taxon>Pseudonocardiaceae</taxon>
        <taxon>Longimycelium</taxon>
    </lineage>
</organism>
<dbReference type="RefSeq" id="WP_308424728.1">
    <property type="nucleotide sequence ID" value="NZ_BMMK01000004.1"/>
</dbReference>
<keyword evidence="4" id="KW-1185">Reference proteome</keyword>
<evidence type="ECO:0000256" key="1">
    <source>
        <dbReference type="SAM" id="MobiDB-lite"/>
    </source>
</evidence>
<proteinExistence type="predicted"/>
<comment type="caution">
    <text evidence="3">The sequence shown here is derived from an EMBL/GenBank/DDBJ whole genome shotgun (WGS) entry which is preliminary data.</text>
</comment>
<dbReference type="InterPro" id="IPR019681">
    <property type="entry name" value="DUF2530"/>
</dbReference>
<accession>A0A8J3FUF7</accession>
<sequence length="104" mass="11127">MVEARERDPDFGPERPAGGPVEPRALPSLPRALVNPDPVVAVGSAAWFVVFCVLLVTQVLLGDGPTVWLWTALAGWVLGGIGFLVIRWQRSAARRGSRGAQQGL</sequence>
<dbReference type="Pfam" id="PF10745">
    <property type="entry name" value="DUF2530"/>
    <property type="match status" value="1"/>
</dbReference>
<dbReference type="AlphaFoldDB" id="A0A8J3FUF7"/>
<feature type="compositionally biased region" description="Basic and acidic residues" evidence="1">
    <location>
        <begin position="1"/>
        <end position="13"/>
    </location>
</feature>